<name>A0A5C5GDA5_9RHOB</name>
<evidence type="ECO:0000313" key="2">
    <source>
        <dbReference type="EMBL" id="TNY31969.1"/>
    </source>
</evidence>
<protein>
    <recommendedName>
        <fullName evidence="1">DUF6924 domain-containing protein</fullName>
    </recommendedName>
</protein>
<organism evidence="2 3">
    <name type="scientific">Pelagovum pacificum</name>
    <dbReference type="NCBI Taxonomy" id="2588711"/>
    <lineage>
        <taxon>Bacteria</taxon>
        <taxon>Pseudomonadati</taxon>
        <taxon>Pseudomonadota</taxon>
        <taxon>Alphaproteobacteria</taxon>
        <taxon>Rhodobacterales</taxon>
        <taxon>Paracoccaceae</taxon>
        <taxon>Pelagovum</taxon>
    </lineage>
</organism>
<dbReference type="InterPro" id="IPR053832">
    <property type="entry name" value="DUF6924"/>
</dbReference>
<sequence length="132" mass="14196">MKTEPAPLVLTDRNQLDRWDDLVRAAEAPNSDGLEAALDPVDDDDYDEATPADLATAFPDAAVIFAADAEALADDDFPILCIDPEGLVEPFRVLAADIWMVENSLASGDLTLEDLAEEVGPDGILVDPDRED</sequence>
<evidence type="ECO:0000259" key="1">
    <source>
        <dbReference type="Pfam" id="PF21962"/>
    </source>
</evidence>
<dbReference type="Proteomes" id="UP000314011">
    <property type="component" value="Unassembled WGS sequence"/>
</dbReference>
<gene>
    <name evidence="2" type="ORF">FHY64_01295</name>
</gene>
<dbReference type="AlphaFoldDB" id="A0A5C5GDA5"/>
<keyword evidence="3" id="KW-1185">Reference proteome</keyword>
<dbReference type="EMBL" id="VFFF01000001">
    <property type="protein sequence ID" value="TNY31969.1"/>
    <property type="molecule type" value="Genomic_DNA"/>
</dbReference>
<dbReference type="RefSeq" id="WP_140192650.1">
    <property type="nucleotide sequence ID" value="NZ_CP065915.1"/>
</dbReference>
<reference evidence="2 3" key="1">
    <citation type="submission" date="2019-06" db="EMBL/GenBank/DDBJ databases">
        <title>Genome of new Rhodobacteraceae sp. SM1903.</title>
        <authorList>
            <person name="Ren X."/>
        </authorList>
    </citation>
    <scope>NUCLEOTIDE SEQUENCE [LARGE SCALE GENOMIC DNA]</scope>
    <source>
        <strain evidence="2 3">SM1903</strain>
    </source>
</reference>
<accession>A0A5C5GDA5</accession>
<feature type="domain" description="DUF6924" evidence="1">
    <location>
        <begin position="6"/>
        <end position="124"/>
    </location>
</feature>
<dbReference type="OrthoDB" id="7854965at2"/>
<proteinExistence type="predicted"/>
<evidence type="ECO:0000313" key="3">
    <source>
        <dbReference type="Proteomes" id="UP000314011"/>
    </source>
</evidence>
<dbReference type="Pfam" id="PF21962">
    <property type="entry name" value="DUF6924"/>
    <property type="match status" value="1"/>
</dbReference>
<comment type="caution">
    <text evidence="2">The sequence shown here is derived from an EMBL/GenBank/DDBJ whole genome shotgun (WGS) entry which is preliminary data.</text>
</comment>